<evidence type="ECO:0000256" key="9">
    <source>
        <dbReference type="ARBA" id="ARBA00023277"/>
    </source>
</evidence>
<feature type="domain" description="NAD-dependent epimerase/dehydratase" evidence="12">
    <location>
        <begin position="6"/>
        <end position="240"/>
    </location>
</feature>
<dbReference type="GO" id="GO:0003978">
    <property type="term" value="F:UDP-glucose 4-epimerase activity"/>
    <property type="evidence" value="ECO:0007669"/>
    <property type="project" value="UniProtKB-EC"/>
</dbReference>
<dbReference type="Pfam" id="PF01370">
    <property type="entry name" value="Epimerase"/>
    <property type="match status" value="1"/>
</dbReference>
<comment type="catalytic activity">
    <reaction evidence="1">
        <text>UDP-alpha-D-glucose = UDP-alpha-D-galactose</text>
        <dbReference type="Rhea" id="RHEA:22168"/>
        <dbReference type="ChEBI" id="CHEBI:58885"/>
        <dbReference type="ChEBI" id="CHEBI:66914"/>
        <dbReference type="EC" id="5.1.3.2"/>
    </reaction>
</comment>
<evidence type="ECO:0000313" key="14">
    <source>
        <dbReference type="Proteomes" id="UP000018922"/>
    </source>
</evidence>
<keyword evidence="7" id="KW-0520">NAD</keyword>
<evidence type="ECO:0000256" key="10">
    <source>
        <dbReference type="ARBA" id="ARBA00031367"/>
    </source>
</evidence>
<evidence type="ECO:0000256" key="2">
    <source>
        <dbReference type="ARBA" id="ARBA00001911"/>
    </source>
</evidence>
<dbReference type="PANTHER" id="PTHR43725">
    <property type="entry name" value="UDP-GLUCOSE 4-EPIMERASE"/>
    <property type="match status" value="1"/>
</dbReference>
<evidence type="ECO:0000256" key="6">
    <source>
        <dbReference type="ARBA" id="ARBA00018569"/>
    </source>
</evidence>
<comment type="pathway">
    <text evidence="3">Carbohydrate metabolism; galactose metabolism.</text>
</comment>
<dbReference type="PANTHER" id="PTHR43725:SF53">
    <property type="entry name" value="UDP-ARABINOSE 4-EPIMERASE 1"/>
    <property type="match status" value="1"/>
</dbReference>
<dbReference type="InterPro" id="IPR001509">
    <property type="entry name" value="Epimerase_deHydtase"/>
</dbReference>
<proteinExistence type="inferred from homology"/>
<evidence type="ECO:0000256" key="4">
    <source>
        <dbReference type="ARBA" id="ARBA00007637"/>
    </source>
</evidence>
<gene>
    <name evidence="13" type="primary">galE</name>
    <name evidence="13" type="ordered locus">MGMSRv2__4201</name>
</gene>
<dbReference type="eggNOG" id="COG1087">
    <property type="taxonomic scope" value="Bacteria"/>
</dbReference>
<evidence type="ECO:0000256" key="5">
    <source>
        <dbReference type="ARBA" id="ARBA00013189"/>
    </source>
</evidence>
<evidence type="ECO:0000256" key="3">
    <source>
        <dbReference type="ARBA" id="ARBA00004947"/>
    </source>
</evidence>
<evidence type="ECO:0000256" key="8">
    <source>
        <dbReference type="ARBA" id="ARBA00023235"/>
    </source>
</evidence>
<dbReference type="GO" id="GO:0033499">
    <property type="term" value="P:galactose catabolic process via UDP-galactose, Leloir pathway"/>
    <property type="evidence" value="ECO:0007669"/>
    <property type="project" value="TreeGrafter"/>
</dbReference>
<comment type="cofactor">
    <cofactor evidence="2">
        <name>NAD(+)</name>
        <dbReference type="ChEBI" id="CHEBI:57540"/>
    </cofactor>
</comment>
<dbReference type="Proteomes" id="UP000018922">
    <property type="component" value="Chromosome I"/>
</dbReference>
<dbReference type="NCBIfam" id="TIGR01179">
    <property type="entry name" value="galE"/>
    <property type="match status" value="1"/>
</dbReference>
<organism evidence="13 14">
    <name type="scientific">Magnetospirillum gryphiswaldense (strain DSM 6361 / JCM 21280 / NBRC 15271 / MSR-1)</name>
    <dbReference type="NCBI Taxonomy" id="431944"/>
    <lineage>
        <taxon>Bacteria</taxon>
        <taxon>Pseudomonadati</taxon>
        <taxon>Pseudomonadota</taxon>
        <taxon>Alphaproteobacteria</taxon>
        <taxon>Rhodospirillales</taxon>
        <taxon>Rhodospirillaceae</taxon>
        <taxon>Magnetospirillum</taxon>
    </lineage>
</organism>
<keyword evidence="8 13" id="KW-0413">Isomerase</keyword>
<keyword evidence="9" id="KW-0119">Carbohydrate metabolism</keyword>
<reference evidence="13 14" key="1">
    <citation type="journal article" date="2014" name="Genome Announc.">
        <title>Complete genome sequence of Magnetospirillum gryphiswaldense MSR-1.</title>
        <authorList>
            <person name="Wang X."/>
            <person name="Wang Q."/>
            <person name="Zhang W."/>
            <person name="Wang Y."/>
            <person name="Li L."/>
            <person name="Wen T."/>
            <person name="Zhang T."/>
            <person name="Zhang Y."/>
            <person name="Xu J."/>
            <person name="Hu J."/>
            <person name="Li S."/>
            <person name="Liu L."/>
            <person name="Liu J."/>
            <person name="Jiang W."/>
            <person name="Tian J."/>
            <person name="Li Y."/>
            <person name="Schuler D."/>
            <person name="Wang L."/>
            <person name="Li J."/>
        </authorList>
    </citation>
    <scope>NUCLEOTIDE SEQUENCE [LARGE SCALE GENOMIC DNA]</scope>
    <source>
        <strain evidence="14">DSM 6361 / JCM 21280 / NBRC 15271 / MSR-1</strain>
    </source>
</reference>
<dbReference type="UniPathway" id="UPA00214"/>
<dbReference type="EC" id="5.1.3.2" evidence="5"/>
<dbReference type="InterPro" id="IPR036291">
    <property type="entry name" value="NAD(P)-bd_dom_sf"/>
</dbReference>
<dbReference type="HOGENOM" id="CLU_007383_1_10_5"/>
<keyword evidence="14" id="KW-1185">Reference proteome</keyword>
<dbReference type="Gene3D" id="3.90.25.10">
    <property type="entry name" value="UDP-galactose 4-epimerase, domain 1"/>
    <property type="match status" value="1"/>
</dbReference>
<evidence type="ECO:0000313" key="13">
    <source>
        <dbReference type="EMBL" id="CDL01416.1"/>
    </source>
</evidence>
<dbReference type="KEGG" id="mgy:MGMSRv2__4201"/>
<evidence type="ECO:0000256" key="7">
    <source>
        <dbReference type="ARBA" id="ARBA00023027"/>
    </source>
</evidence>
<evidence type="ECO:0000256" key="1">
    <source>
        <dbReference type="ARBA" id="ARBA00000083"/>
    </source>
</evidence>
<dbReference type="InterPro" id="IPR005886">
    <property type="entry name" value="UDP_G4E"/>
</dbReference>
<accession>V6F972</accession>
<dbReference type="STRING" id="1430440.MGMSRv2__4201"/>
<protein>
    <recommendedName>
        <fullName evidence="6">UDP-glucose 4-epimerase</fullName>
        <ecNumber evidence="5">5.1.3.2</ecNumber>
    </recommendedName>
    <alternativeName>
        <fullName evidence="11">Galactowaldenase</fullName>
    </alternativeName>
    <alternativeName>
        <fullName evidence="10">UDP-galactose 4-epimerase</fullName>
    </alternativeName>
</protein>
<comment type="similarity">
    <text evidence="4">Belongs to the NAD(P)-dependent epimerase/dehydratase family.</text>
</comment>
<evidence type="ECO:0000259" key="12">
    <source>
        <dbReference type="Pfam" id="PF01370"/>
    </source>
</evidence>
<evidence type="ECO:0000256" key="11">
    <source>
        <dbReference type="ARBA" id="ARBA00033067"/>
    </source>
</evidence>
<sequence length="328" mass="35351">MMEPCVLVTGGAGYIGSHTCKALAQAGFRPLTVDDLSTGHADAVRWGPFEAGDIGDAGFMDAVLNRYHPVAALHFAGSSIVEDSIVDPLRYYHNNVGKTLVLLDRLQAHGVRNIVFASSAAVYGARQPFPTGTADPQPPLSPYGYSKMTVERVLQDMRAQGLVNAVSLRYFNVCGADPDGDIGEDHVPETHLIPNVVTLARTGGRLAVYGTDYPTADGTCVRDYIHVTDLAHAQVEVLRRLPAKNLAPSLDLGHGRGASILDVIAAMSGSRGISLDWYDAGRRRGDPAVLVAEAEILPRLLGYTPRFSDMATILDTTWKWQTARMTQP</sequence>
<dbReference type="AlphaFoldDB" id="V6F972"/>
<dbReference type="Gene3D" id="3.40.50.720">
    <property type="entry name" value="NAD(P)-binding Rossmann-like Domain"/>
    <property type="match status" value="1"/>
</dbReference>
<name>V6F972_MAGGM</name>
<dbReference type="SUPFAM" id="SSF51735">
    <property type="entry name" value="NAD(P)-binding Rossmann-fold domains"/>
    <property type="match status" value="1"/>
</dbReference>
<dbReference type="EMBL" id="HG794546">
    <property type="protein sequence ID" value="CDL01416.1"/>
    <property type="molecule type" value="Genomic_DNA"/>
</dbReference>